<proteinExistence type="inferred from homology"/>
<dbReference type="GO" id="GO:0004674">
    <property type="term" value="F:protein serine/threonine kinase activity"/>
    <property type="evidence" value="ECO:0007669"/>
    <property type="project" value="UniProtKB-KW"/>
</dbReference>
<feature type="binding site" evidence="4">
    <location>
        <position position="72"/>
    </location>
    <ligand>
        <name>ATP</name>
        <dbReference type="ChEBI" id="CHEBI:30616"/>
    </ligand>
</feature>
<dbReference type="SMART" id="SM00220">
    <property type="entry name" value="S_TKc"/>
    <property type="match status" value="1"/>
</dbReference>
<dbReference type="PROSITE" id="PS50011">
    <property type="entry name" value="PROTEIN_KINASE_DOM"/>
    <property type="match status" value="1"/>
</dbReference>
<dbReference type="InterPro" id="IPR008271">
    <property type="entry name" value="Ser/Thr_kinase_AS"/>
</dbReference>
<dbReference type="PROSITE" id="PS00107">
    <property type="entry name" value="PROTEIN_KINASE_ATP"/>
    <property type="match status" value="1"/>
</dbReference>
<evidence type="ECO:0000256" key="1">
    <source>
        <dbReference type="ARBA" id="ARBA00012513"/>
    </source>
</evidence>
<dbReference type="WBParaSite" id="SSTP_0000365300.1">
    <property type="protein sequence ID" value="SSTP_0000365300.1"/>
    <property type="gene ID" value="SSTP_0000365300"/>
</dbReference>
<protein>
    <recommendedName>
        <fullName evidence="1">non-specific serine/threonine protein kinase</fullName>
        <ecNumber evidence="1">2.7.11.1</ecNumber>
    </recommendedName>
</protein>
<keyword evidence="5" id="KW-0808">Transferase</keyword>
<dbReference type="WBParaSite" id="TCONS_00005528.p1">
    <property type="protein sequence ID" value="TCONS_00005528.p1"/>
    <property type="gene ID" value="XLOC_003806"/>
</dbReference>
<name>A0A0K0E2D3_STRER</name>
<dbReference type="STRING" id="6248.A0A0K0E2D3"/>
<dbReference type="InterPro" id="IPR050235">
    <property type="entry name" value="CK1_Ser-Thr_kinase"/>
</dbReference>
<dbReference type="InterPro" id="IPR000719">
    <property type="entry name" value="Prot_kinase_dom"/>
</dbReference>
<evidence type="ECO:0000256" key="3">
    <source>
        <dbReference type="ARBA" id="ARBA00022840"/>
    </source>
</evidence>
<dbReference type="InterPro" id="IPR011009">
    <property type="entry name" value="Kinase-like_dom_sf"/>
</dbReference>
<dbReference type="Gene3D" id="1.10.510.10">
    <property type="entry name" value="Transferase(Phosphotransferase) domain 1"/>
    <property type="match status" value="1"/>
</dbReference>
<comment type="similarity">
    <text evidence="5">Belongs to the protein kinase superfamily.</text>
</comment>
<dbReference type="GO" id="GO:0005524">
    <property type="term" value="F:ATP binding"/>
    <property type="evidence" value="ECO:0007669"/>
    <property type="project" value="UniProtKB-UniRule"/>
</dbReference>
<dbReference type="PANTHER" id="PTHR11909">
    <property type="entry name" value="CASEIN KINASE-RELATED"/>
    <property type="match status" value="1"/>
</dbReference>
<dbReference type="EC" id="2.7.11.1" evidence="1"/>
<feature type="domain" description="Protein kinase" evidence="6">
    <location>
        <begin position="38"/>
        <end position="323"/>
    </location>
</feature>
<dbReference type="PROSITE" id="PS00108">
    <property type="entry name" value="PROTEIN_KINASE_ST"/>
    <property type="match status" value="1"/>
</dbReference>
<dbReference type="SUPFAM" id="SSF56112">
    <property type="entry name" value="Protein kinase-like (PK-like)"/>
    <property type="match status" value="1"/>
</dbReference>
<evidence type="ECO:0000313" key="8">
    <source>
        <dbReference type="WBParaSite" id="SSTP_0000365300.1"/>
    </source>
</evidence>
<evidence type="ECO:0000256" key="5">
    <source>
        <dbReference type="RuleBase" id="RU000304"/>
    </source>
</evidence>
<evidence type="ECO:0000256" key="2">
    <source>
        <dbReference type="ARBA" id="ARBA00022741"/>
    </source>
</evidence>
<dbReference type="AlphaFoldDB" id="A0A0K0E2D3"/>
<keyword evidence="5" id="KW-0418">Kinase</keyword>
<keyword evidence="7" id="KW-1185">Reference proteome</keyword>
<sequence>MLSNVKTIILNKNDNVNIGTKKNNLNIDELSGCTIKNWIVNKLIGKGTYGVIYKCYKTNEDNKSVKVIAALKIVDINEKNSGLENEIFVLNELKKLSIGRSYFADLLDNGKTNKFKFFIINIFGKNLCDILVTMPNQIIEIRTWIRVIFNILEGLRYLHSIQFIHLDLKPANIIVDYKNRRIKNNIVVRLIDFGLAERLNYSNTDNKISLEPESTTPNVLTDKPTWIGSIYHCSPHIHRGCKPSYRDDIYSWLLVCIDLYSYLPWSQNDSPTDVIKKKCQTNYSSYEKCFPNELKSIIQIVMDIKNETMSPSNEILKVLENYMETKSITWNEPCQWENKSISKPSTKTPSTAKLIPTKFSTKKIIK</sequence>
<keyword evidence="3 4" id="KW-0067">ATP-binding</keyword>
<evidence type="ECO:0000313" key="7">
    <source>
        <dbReference type="Proteomes" id="UP000035681"/>
    </source>
</evidence>
<evidence type="ECO:0000256" key="4">
    <source>
        <dbReference type="PROSITE-ProRule" id="PRU10141"/>
    </source>
</evidence>
<accession>A0A0K0E2D3</accession>
<reference evidence="8" key="1">
    <citation type="submission" date="2015-08" db="UniProtKB">
        <authorList>
            <consortium name="WormBaseParasite"/>
        </authorList>
    </citation>
    <scope>IDENTIFICATION</scope>
</reference>
<evidence type="ECO:0000259" key="6">
    <source>
        <dbReference type="PROSITE" id="PS50011"/>
    </source>
</evidence>
<dbReference type="Pfam" id="PF00069">
    <property type="entry name" value="Pkinase"/>
    <property type="match status" value="1"/>
</dbReference>
<dbReference type="InterPro" id="IPR017441">
    <property type="entry name" value="Protein_kinase_ATP_BS"/>
</dbReference>
<keyword evidence="5" id="KW-0723">Serine/threonine-protein kinase</keyword>
<keyword evidence="2 4" id="KW-0547">Nucleotide-binding</keyword>
<organism evidence="8">
    <name type="scientific">Strongyloides stercoralis</name>
    <name type="common">Threadworm</name>
    <dbReference type="NCBI Taxonomy" id="6248"/>
    <lineage>
        <taxon>Eukaryota</taxon>
        <taxon>Metazoa</taxon>
        <taxon>Ecdysozoa</taxon>
        <taxon>Nematoda</taxon>
        <taxon>Chromadorea</taxon>
        <taxon>Rhabditida</taxon>
        <taxon>Tylenchina</taxon>
        <taxon>Panagrolaimomorpha</taxon>
        <taxon>Strongyloidoidea</taxon>
        <taxon>Strongyloididae</taxon>
        <taxon>Strongyloides</taxon>
    </lineage>
</organism>
<dbReference type="Proteomes" id="UP000035681">
    <property type="component" value="Unplaced"/>
</dbReference>